<dbReference type="PANTHER" id="PTHR43400:SF10">
    <property type="entry name" value="3-OXOSTEROID 1-DEHYDROGENASE"/>
    <property type="match status" value="1"/>
</dbReference>
<dbReference type="Gene3D" id="3.90.700.10">
    <property type="entry name" value="Succinate dehydrogenase/fumarate reductase flavoprotein, catalytic domain"/>
    <property type="match status" value="1"/>
</dbReference>
<dbReference type="SUPFAM" id="SSF51905">
    <property type="entry name" value="FAD/NAD(P)-binding domain"/>
    <property type="match status" value="1"/>
</dbReference>
<comment type="cofactor">
    <cofactor evidence="1">
        <name>FAD</name>
        <dbReference type="ChEBI" id="CHEBI:57692"/>
    </cofactor>
</comment>
<evidence type="ECO:0000256" key="1">
    <source>
        <dbReference type="ARBA" id="ARBA00001974"/>
    </source>
</evidence>
<evidence type="ECO:0000256" key="3">
    <source>
        <dbReference type="ARBA" id="ARBA00022827"/>
    </source>
</evidence>
<dbReference type="InterPro" id="IPR003953">
    <property type="entry name" value="FAD-dep_OxRdtase_2_FAD-bd"/>
</dbReference>
<dbReference type="NCBIfam" id="NF005511">
    <property type="entry name" value="PRK07121.1-4"/>
    <property type="match status" value="1"/>
</dbReference>
<accession>A0ABU9YA35</accession>
<evidence type="ECO:0000313" key="6">
    <source>
        <dbReference type="EMBL" id="MEN2792663.1"/>
    </source>
</evidence>
<keyword evidence="4" id="KW-0560">Oxidoreductase</keyword>
<dbReference type="RefSeq" id="WP_343892222.1">
    <property type="nucleotide sequence ID" value="NZ_BAAAEH010000055.1"/>
</dbReference>
<reference evidence="6 7" key="1">
    <citation type="submission" date="2024-05" db="EMBL/GenBank/DDBJ databases">
        <authorList>
            <person name="Liu Q."/>
            <person name="Xin Y.-H."/>
        </authorList>
    </citation>
    <scope>NUCLEOTIDE SEQUENCE [LARGE SCALE GENOMIC DNA]</scope>
    <source>
        <strain evidence="6 7">CGMCC 1.10181</strain>
    </source>
</reference>
<dbReference type="InterPro" id="IPR050315">
    <property type="entry name" value="FAD-oxidoreductase_2"/>
</dbReference>
<dbReference type="SUPFAM" id="SSF56425">
    <property type="entry name" value="Succinate dehydrogenase/fumarate reductase flavoprotein, catalytic domain"/>
    <property type="match status" value="1"/>
</dbReference>
<protein>
    <submittedName>
        <fullName evidence="6">FAD-binding protein</fullName>
    </submittedName>
</protein>
<proteinExistence type="predicted"/>
<dbReference type="EMBL" id="JBDIME010000031">
    <property type="protein sequence ID" value="MEN2792663.1"/>
    <property type="molecule type" value="Genomic_DNA"/>
</dbReference>
<dbReference type="InterPro" id="IPR027477">
    <property type="entry name" value="Succ_DH/fumarate_Rdtase_cat_sf"/>
</dbReference>
<comment type="caution">
    <text evidence="6">The sequence shown here is derived from an EMBL/GenBank/DDBJ whole genome shotgun (WGS) entry which is preliminary data.</text>
</comment>
<gene>
    <name evidence="6" type="ORF">ABC974_23750</name>
</gene>
<dbReference type="PANTHER" id="PTHR43400">
    <property type="entry name" value="FUMARATE REDUCTASE"/>
    <property type="match status" value="1"/>
</dbReference>
<feature type="domain" description="FAD-dependent oxidoreductase 2 FAD-binding" evidence="5">
    <location>
        <begin position="37"/>
        <end position="542"/>
    </location>
</feature>
<keyword evidence="3" id="KW-0274">FAD</keyword>
<organism evidence="6 7">
    <name type="scientific">Sphingomonas oligophenolica</name>
    <dbReference type="NCBI Taxonomy" id="301154"/>
    <lineage>
        <taxon>Bacteria</taxon>
        <taxon>Pseudomonadati</taxon>
        <taxon>Pseudomonadota</taxon>
        <taxon>Alphaproteobacteria</taxon>
        <taxon>Sphingomonadales</taxon>
        <taxon>Sphingomonadaceae</taxon>
        <taxon>Sphingomonas</taxon>
    </lineage>
</organism>
<dbReference type="Pfam" id="PF00890">
    <property type="entry name" value="FAD_binding_2"/>
    <property type="match status" value="1"/>
</dbReference>
<evidence type="ECO:0000256" key="2">
    <source>
        <dbReference type="ARBA" id="ARBA00022630"/>
    </source>
</evidence>
<dbReference type="InterPro" id="IPR036188">
    <property type="entry name" value="FAD/NAD-bd_sf"/>
</dbReference>
<dbReference type="Proteomes" id="UP001419910">
    <property type="component" value="Unassembled WGS sequence"/>
</dbReference>
<name>A0ABU9YA35_9SPHN</name>
<dbReference type="Gene3D" id="3.50.50.60">
    <property type="entry name" value="FAD/NAD(P)-binding domain"/>
    <property type="match status" value="2"/>
</dbReference>
<evidence type="ECO:0000259" key="5">
    <source>
        <dbReference type="Pfam" id="PF00890"/>
    </source>
</evidence>
<evidence type="ECO:0000256" key="4">
    <source>
        <dbReference type="ARBA" id="ARBA00023002"/>
    </source>
</evidence>
<keyword evidence="2" id="KW-0285">Flavoprotein</keyword>
<evidence type="ECO:0000313" key="7">
    <source>
        <dbReference type="Proteomes" id="UP001419910"/>
    </source>
</evidence>
<sequence>MSKKLVNSLEFARKFTQVEDARVVADPGEITWNEESDFVVVGYGGAGVAAANQAADGGLEVIALDRCDGGGATKMNGGIMYFGGGTWVQKESGYDDTPEEMFIYLKRELRDAVTDETLRAFCESGPETIKWLEKHGVEFKASAYPTKTSYPSEGYYLYHPDNSLLKRFRTNRRPSPRGHKAVSEAKDAIGSGIGIFRPQEESAARAGVRVYGQCQVRQMIVDTKGAVVGLKARRVPVGTAAHAALVKAQQSMNKWLFVYPNSYPGGKIPYGIAKYYERKASRIEAEHGEDFFVRARKGVCLSSGGFIFNTEMLRHYAPTCADVATLGTPADDGSGILLGHSAGGVMTEMDEVSIWRHMSPPKSWPKNMIVNARGNRFVDEASYGADIGREMMKPESGGRAWLILDANMWKQANLDLKDKKLVTFQKLPPKASMLFGSKKAPTLEALCKKVGINHAGLLTTLETYRRAAAGEIADPFEKDSGDMVVPKDGPFYAVDVGVNTPLNPAYAITVGGLLVDEKSGLVMREDGTTIPGLYSAGRTAVGLCTRLYLSGLSASDCIFSGRRAGRHAADATIDHSPIHQGVSAVWPQEELVG</sequence>
<keyword evidence="7" id="KW-1185">Reference proteome</keyword>